<comment type="caution">
    <text evidence="1">The sequence shown here is derived from an EMBL/GenBank/DDBJ whole genome shotgun (WGS) entry which is preliminary data.</text>
</comment>
<accession>A0AAN7Z9F3</accession>
<organism evidence="1 2">
    <name type="scientific">Xylaria bambusicola</name>
    <dbReference type="NCBI Taxonomy" id="326684"/>
    <lineage>
        <taxon>Eukaryota</taxon>
        <taxon>Fungi</taxon>
        <taxon>Dikarya</taxon>
        <taxon>Ascomycota</taxon>
        <taxon>Pezizomycotina</taxon>
        <taxon>Sordariomycetes</taxon>
        <taxon>Xylariomycetidae</taxon>
        <taxon>Xylariales</taxon>
        <taxon>Xylariaceae</taxon>
        <taxon>Xylaria</taxon>
    </lineage>
</organism>
<reference evidence="1 2" key="1">
    <citation type="submission" date="2023-10" db="EMBL/GenBank/DDBJ databases">
        <title>Draft genome sequence of Xylaria bambusicola isolate GMP-LS, the root and basal stem rot pathogen of sugarcane in Indonesia.</title>
        <authorList>
            <person name="Selvaraj P."/>
            <person name="Muralishankar V."/>
            <person name="Muruganantham S."/>
            <person name="Sp S."/>
            <person name="Haryani S."/>
            <person name="Lau K.J.X."/>
            <person name="Naqvi N.I."/>
        </authorList>
    </citation>
    <scope>NUCLEOTIDE SEQUENCE [LARGE SCALE GENOMIC DNA]</scope>
    <source>
        <strain evidence="1">GMP-LS</strain>
    </source>
</reference>
<name>A0AAN7Z9F3_9PEZI</name>
<protein>
    <submittedName>
        <fullName evidence="1">Uncharacterized protein</fullName>
    </submittedName>
</protein>
<dbReference type="Proteomes" id="UP001305414">
    <property type="component" value="Unassembled WGS sequence"/>
</dbReference>
<evidence type="ECO:0000313" key="2">
    <source>
        <dbReference type="Proteomes" id="UP001305414"/>
    </source>
</evidence>
<gene>
    <name evidence="1" type="ORF">RRF57_006683</name>
</gene>
<evidence type="ECO:0000313" key="1">
    <source>
        <dbReference type="EMBL" id="KAK5630968.1"/>
    </source>
</evidence>
<keyword evidence="2" id="KW-1185">Reference proteome</keyword>
<proteinExistence type="predicted"/>
<dbReference type="EMBL" id="JAWHQM010000018">
    <property type="protein sequence ID" value="KAK5630968.1"/>
    <property type="molecule type" value="Genomic_DNA"/>
</dbReference>
<dbReference type="AlphaFoldDB" id="A0AAN7Z9F3"/>
<sequence>MALILSYLIQFQTEKALRSYPRLYGYWTAFADFGLTQMILDMAEFAPKSDEDSASYNQQRRFQIHQCRWKLRYFYLAMVRPFLEKAPHVAYISE</sequence>